<evidence type="ECO:0000256" key="4">
    <source>
        <dbReference type="SAM" id="Phobius"/>
    </source>
</evidence>
<dbReference type="Pfam" id="PF07690">
    <property type="entry name" value="MFS_1"/>
    <property type="match status" value="1"/>
</dbReference>
<feature type="transmembrane region" description="Helical" evidence="4">
    <location>
        <begin position="340"/>
        <end position="359"/>
    </location>
</feature>
<evidence type="ECO:0000313" key="7">
    <source>
        <dbReference type="Proteomes" id="UP000721844"/>
    </source>
</evidence>
<keyword evidence="2 4" id="KW-1133">Transmembrane helix</keyword>
<proteinExistence type="predicted"/>
<feature type="transmembrane region" description="Helical" evidence="4">
    <location>
        <begin position="253"/>
        <end position="272"/>
    </location>
</feature>
<organism evidence="6 7">
    <name type="scientific">Acidisoma cellulosilyticum</name>
    <dbReference type="NCBI Taxonomy" id="2802395"/>
    <lineage>
        <taxon>Bacteria</taxon>
        <taxon>Pseudomonadati</taxon>
        <taxon>Pseudomonadota</taxon>
        <taxon>Alphaproteobacteria</taxon>
        <taxon>Acetobacterales</taxon>
        <taxon>Acidocellaceae</taxon>
        <taxon>Acidisoma</taxon>
    </lineage>
</organism>
<feature type="transmembrane region" description="Helical" evidence="4">
    <location>
        <begin position="46"/>
        <end position="70"/>
    </location>
</feature>
<dbReference type="GO" id="GO:0022857">
    <property type="term" value="F:transmembrane transporter activity"/>
    <property type="evidence" value="ECO:0007669"/>
    <property type="project" value="InterPro"/>
</dbReference>
<feature type="transmembrane region" description="Helical" evidence="4">
    <location>
        <begin position="77"/>
        <end position="96"/>
    </location>
</feature>
<feature type="transmembrane region" description="Helical" evidence="4">
    <location>
        <begin position="307"/>
        <end position="328"/>
    </location>
</feature>
<keyword evidence="3 4" id="KW-0472">Membrane</keyword>
<comment type="caution">
    <text evidence="6">The sequence shown here is derived from an EMBL/GenBank/DDBJ whole genome shotgun (WGS) entry which is preliminary data.</text>
</comment>
<dbReference type="InterPro" id="IPR036259">
    <property type="entry name" value="MFS_trans_sf"/>
</dbReference>
<feature type="transmembrane region" description="Helical" evidence="4">
    <location>
        <begin position="170"/>
        <end position="193"/>
    </location>
</feature>
<dbReference type="PROSITE" id="PS50850">
    <property type="entry name" value="MFS"/>
    <property type="match status" value="1"/>
</dbReference>
<keyword evidence="7" id="KW-1185">Reference proteome</keyword>
<accession>A0A963Z204</accession>
<reference evidence="6 7" key="1">
    <citation type="journal article" date="2021" name="Microorganisms">
        <title>Acidisoma silvae sp. nov. and Acidisomacellulosilytica sp. nov., Two Acidophilic Bacteria Isolated from Decaying Wood, Hydrolyzing Cellulose and Producing Poly-3-hydroxybutyrate.</title>
        <authorList>
            <person name="Mieszkin S."/>
            <person name="Pouder E."/>
            <person name="Uroz S."/>
            <person name="Simon-Colin C."/>
            <person name="Alain K."/>
        </authorList>
    </citation>
    <scope>NUCLEOTIDE SEQUENCE [LARGE SCALE GENOMIC DNA]</scope>
    <source>
        <strain evidence="6 7">HW T5.17</strain>
    </source>
</reference>
<feature type="transmembrane region" description="Helical" evidence="4">
    <location>
        <begin position="12"/>
        <end position="34"/>
    </location>
</feature>
<dbReference type="AlphaFoldDB" id="A0A963Z204"/>
<name>A0A963Z204_9PROT</name>
<evidence type="ECO:0000256" key="3">
    <source>
        <dbReference type="ARBA" id="ARBA00023136"/>
    </source>
</evidence>
<feature type="transmembrane region" description="Helical" evidence="4">
    <location>
        <begin position="102"/>
        <end position="126"/>
    </location>
</feature>
<feature type="transmembrane region" description="Helical" evidence="4">
    <location>
        <begin position="279"/>
        <end position="301"/>
    </location>
</feature>
<dbReference type="PANTHER" id="PTHR23534">
    <property type="entry name" value="MFS PERMEASE"/>
    <property type="match status" value="1"/>
</dbReference>
<feature type="domain" description="Major facilitator superfamily (MFS) profile" evidence="5">
    <location>
        <begin position="12"/>
        <end position="396"/>
    </location>
</feature>
<gene>
    <name evidence="6" type="ORF">ACELLULO517_12530</name>
</gene>
<dbReference type="PANTHER" id="PTHR23534:SF1">
    <property type="entry name" value="MAJOR FACILITATOR SUPERFAMILY PROTEIN"/>
    <property type="match status" value="1"/>
</dbReference>
<evidence type="ECO:0000256" key="1">
    <source>
        <dbReference type="ARBA" id="ARBA00022692"/>
    </source>
</evidence>
<feature type="transmembrane region" description="Helical" evidence="4">
    <location>
        <begin position="214"/>
        <end position="233"/>
    </location>
</feature>
<dbReference type="Gene3D" id="1.20.1250.20">
    <property type="entry name" value="MFS general substrate transporter like domains"/>
    <property type="match status" value="1"/>
</dbReference>
<feature type="transmembrane region" description="Helical" evidence="4">
    <location>
        <begin position="138"/>
        <end position="164"/>
    </location>
</feature>
<sequence length="396" mass="41026">MTEIETRQARRNTWLLALAQAMGGAHSVIVYATAAVIGNMLAPHKALATLPISVFVIGMALATLPAGAIAHRFGRRAAFLVGAACGVLGGLLAAWAIVLGSFALFCVAMSCGGVYAAVVLTFRFAAADGVPLERRAGALSAVMAGGIVAGVLGPQVVTFTMAVWQPYLFASTYVAQAGLALASAVLLAGVRLPPVTRLQTRGRPLLAIARQPKFIGALICGTTSYLLMNLLMTSVPLAMSLCGLSMGASNLGLQWHVIAMYAPSFITGRLIARFGAARIAVAGLLLIGGAAIVGLTGVSVTQFWSCLILLGIGWNFGFLGASALVLDCHRPEEKTQVQSFNDFVVFGAMVLASFSSGGLLTQFGWSAVCWLALPLSFVAILCIAAVGLTRKTVSSH</sequence>
<evidence type="ECO:0000256" key="2">
    <source>
        <dbReference type="ARBA" id="ARBA00022989"/>
    </source>
</evidence>
<dbReference type="SUPFAM" id="SSF103473">
    <property type="entry name" value="MFS general substrate transporter"/>
    <property type="match status" value="1"/>
</dbReference>
<keyword evidence="1 4" id="KW-0812">Transmembrane</keyword>
<dbReference type="RefSeq" id="WP_227307739.1">
    <property type="nucleotide sequence ID" value="NZ_JAESVA010000004.1"/>
</dbReference>
<evidence type="ECO:0000313" key="6">
    <source>
        <dbReference type="EMBL" id="MCB8881064.1"/>
    </source>
</evidence>
<evidence type="ECO:0000259" key="5">
    <source>
        <dbReference type="PROSITE" id="PS50850"/>
    </source>
</evidence>
<protein>
    <submittedName>
        <fullName evidence="6">MFS transporter</fullName>
    </submittedName>
</protein>
<dbReference type="InterPro" id="IPR020846">
    <property type="entry name" value="MFS_dom"/>
</dbReference>
<dbReference type="Proteomes" id="UP000721844">
    <property type="component" value="Unassembled WGS sequence"/>
</dbReference>
<feature type="transmembrane region" description="Helical" evidence="4">
    <location>
        <begin position="365"/>
        <end position="388"/>
    </location>
</feature>
<dbReference type="EMBL" id="JAESVA010000004">
    <property type="protein sequence ID" value="MCB8881064.1"/>
    <property type="molecule type" value="Genomic_DNA"/>
</dbReference>
<dbReference type="InterPro" id="IPR011701">
    <property type="entry name" value="MFS"/>
</dbReference>